<sequence length="393" mass="46491">MLWALYKSGCRISCIQKLSFKAMVKASWLGVLAFTLNEGLRFGRGLDYNIYADHFYNRTSEWFYDEYELIFAAIVNFLKNNGCSFQWLVMLMSFMLIVSLVCFLRNFRQAAPWGLPAFALLCSQPENIMRWYFGASFLIIGFSFFFKEEKCKKDTIIFVFFSIISVLIHYGLVIMPIAYYLMTIPKRPLLKPWIAISLFFLIGIFFQTETMLIFTEYLNLFSLLSDRSSDYIDNIEQWLTGGSDILTFKPFPSKPLIIVYCISVWLGYRLVKILDLKKYTILYNIFSVGFVVLPIGNQLEIATRYQQLLFLYQFVIWGYVLKYLRFKSGILIKSKQVSIVVFLVCIGYVSWFSLQKLRTQEYYQLYIWNSNGRKFLDLNKTYYKDLWKVQRKK</sequence>
<evidence type="ECO:0000313" key="3">
    <source>
        <dbReference type="Proteomes" id="UP000004019"/>
    </source>
</evidence>
<feature type="transmembrane region" description="Helical" evidence="1">
    <location>
        <begin position="158"/>
        <end position="181"/>
    </location>
</feature>
<feature type="transmembrane region" description="Helical" evidence="1">
    <location>
        <begin position="128"/>
        <end position="146"/>
    </location>
</feature>
<feature type="transmembrane region" description="Helical" evidence="1">
    <location>
        <begin position="256"/>
        <end position="274"/>
    </location>
</feature>
<dbReference type="PATRIC" id="fig|997877.3.peg.222"/>
<dbReference type="InterPro" id="IPR049458">
    <property type="entry name" value="EpsG-like"/>
</dbReference>
<keyword evidence="1" id="KW-0472">Membrane</keyword>
<protein>
    <recommendedName>
        <fullName evidence="4">EpsG family protein</fullName>
    </recommendedName>
</protein>
<dbReference type="EMBL" id="AGXI01000001">
    <property type="protein sequence ID" value="EIY41849.1"/>
    <property type="molecule type" value="Genomic_DNA"/>
</dbReference>
<evidence type="ECO:0008006" key="4">
    <source>
        <dbReference type="Google" id="ProtNLM"/>
    </source>
</evidence>
<evidence type="ECO:0000256" key="1">
    <source>
        <dbReference type="SAM" id="Phobius"/>
    </source>
</evidence>
<organism evidence="2 3">
    <name type="scientific">Phocaeicola dorei CL03T12C01</name>
    <dbReference type="NCBI Taxonomy" id="997877"/>
    <lineage>
        <taxon>Bacteria</taxon>
        <taxon>Pseudomonadati</taxon>
        <taxon>Bacteroidota</taxon>
        <taxon>Bacteroidia</taxon>
        <taxon>Bacteroidales</taxon>
        <taxon>Bacteroidaceae</taxon>
        <taxon>Phocaeicola</taxon>
    </lineage>
</organism>
<keyword evidence="1" id="KW-1133">Transmembrane helix</keyword>
<feature type="transmembrane region" description="Helical" evidence="1">
    <location>
        <begin position="193"/>
        <end position="214"/>
    </location>
</feature>
<dbReference type="Proteomes" id="UP000004019">
    <property type="component" value="Unassembled WGS sequence"/>
</dbReference>
<dbReference type="AlphaFoldDB" id="I9G652"/>
<gene>
    <name evidence="2" type="ORF">HMPREF1065_00215</name>
</gene>
<feature type="transmembrane region" description="Helical" evidence="1">
    <location>
        <begin position="281"/>
        <end position="299"/>
    </location>
</feature>
<feature type="transmembrane region" description="Helical" evidence="1">
    <location>
        <begin position="336"/>
        <end position="354"/>
    </location>
</feature>
<name>I9G652_9BACT</name>
<proteinExistence type="predicted"/>
<feature type="transmembrane region" description="Helical" evidence="1">
    <location>
        <begin position="85"/>
        <end position="107"/>
    </location>
</feature>
<comment type="caution">
    <text evidence="2">The sequence shown here is derived from an EMBL/GenBank/DDBJ whole genome shotgun (WGS) entry which is preliminary data.</text>
</comment>
<dbReference type="Pfam" id="PF14897">
    <property type="entry name" value="EpsG"/>
    <property type="match status" value="1"/>
</dbReference>
<keyword evidence="1" id="KW-0812">Transmembrane</keyword>
<reference evidence="2 3" key="1">
    <citation type="submission" date="2012-02" db="EMBL/GenBank/DDBJ databases">
        <title>The Genome Sequence of Bacteroides dorei CL03T12C01.</title>
        <authorList>
            <consortium name="The Broad Institute Genome Sequencing Platform"/>
            <person name="Earl A."/>
            <person name="Ward D."/>
            <person name="Feldgarden M."/>
            <person name="Gevers D."/>
            <person name="Zitomersky N.L."/>
            <person name="Coyne M.J."/>
            <person name="Comstock L.E."/>
            <person name="Young S.K."/>
            <person name="Zeng Q."/>
            <person name="Gargeya S."/>
            <person name="Fitzgerald M."/>
            <person name="Haas B."/>
            <person name="Abouelleil A."/>
            <person name="Alvarado L."/>
            <person name="Arachchi H.M."/>
            <person name="Berlin A."/>
            <person name="Chapman S.B."/>
            <person name="Gearin G."/>
            <person name="Goldberg J."/>
            <person name="Griggs A."/>
            <person name="Gujja S."/>
            <person name="Hansen M."/>
            <person name="Heiman D."/>
            <person name="Howarth C."/>
            <person name="Larimer J."/>
            <person name="Lui A."/>
            <person name="MacDonald P.J.P."/>
            <person name="McCowen C."/>
            <person name="Montmayeur A."/>
            <person name="Murphy C."/>
            <person name="Neiman D."/>
            <person name="Pearson M."/>
            <person name="Priest M."/>
            <person name="Roberts A."/>
            <person name="Saif S."/>
            <person name="Shea T."/>
            <person name="Sisk P."/>
            <person name="Stolte C."/>
            <person name="Sykes S."/>
            <person name="Wortman J."/>
            <person name="Nusbaum C."/>
            <person name="Birren B."/>
        </authorList>
    </citation>
    <scope>NUCLEOTIDE SEQUENCE [LARGE SCALE GENOMIC DNA]</scope>
    <source>
        <strain evidence="2 3">CL03T12C01</strain>
    </source>
</reference>
<feature type="transmembrane region" description="Helical" evidence="1">
    <location>
        <begin position="305"/>
        <end position="324"/>
    </location>
</feature>
<dbReference type="HOGENOM" id="CLU_701420_0_0_10"/>
<evidence type="ECO:0000313" key="2">
    <source>
        <dbReference type="EMBL" id="EIY41849.1"/>
    </source>
</evidence>
<accession>I9G652</accession>